<dbReference type="Proteomes" id="UP000680866">
    <property type="component" value="Chromosome"/>
</dbReference>
<keyword evidence="2" id="KW-0808">Transferase</keyword>
<evidence type="ECO:0000313" key="3">
    <source>
        <dbReference type="Proteomes" id="UP000680866"/>
    </source>
</evidence>
<sequence length="259" mass="28861">MTPYADARARHRIDAAAWQESWDHQQEAYLPDREERFTALLDTVEATSPGQAPTVLDLAGGTGSISLRTLRRFPHATTTLLDVDPVLLTIARESLDDRSTVVTADLRTPDWVAALPHREYDAVLTATALHWIAPERLAALYAEIREVLRPGGVFINVDHMPDDGLPALTVMLGDRERARREARYAAGAVLSWEAWWDHVAKDPELGPLLEERRKVFADRHTTESDPPVSWHLGALRTAGFREAGIVWRGARDAAVTGLR</sequence>
<dbReference type="SUPFAM" id="SSF53335">
    <property type="entry name" value="S-adenosyl-L-methionine-dependent methyltransferases"/>
    <property type="match status" value="1"/>
</dbReference>
<dbReference type="InterPro" id="IPR029063">
    <property type="entry name" value="SAM-dependent_MTases_sf"/>
</dbReference>
<accession>A0A810MST8</accession>
<dbReference type="AlphaFoldDB" id="A0A810MST8"/>
<proteinExistence type="predicted"/>
<dbReference type="GO" id="GO:0032259">
    <property type="term" value="P:methylation"/>
    <property type="evidence" value="ECO:0007669"/>
    <property type="project" value="UniProtKB-KW"/>
</dbReference>
<dbReference type="Gene3D" id="3.40.50.150">
    <property type="entry name" value="Vaccinia Virus protein VP39"/>
    <property type="match status" value="1"/>
</dbReference>
<dbReference type="InterPro" id="IPR041698">
    <property type="entry name" value="Methyltransf_25"/>
</dbReference>
<gene>
    <name evidence="2" type="ORF">Prubr_12780</name>
</gene>
<dbReference type="RefSeq" id="WP_212822473.1">
    <property type="nucleotide sequence ID" value="NZ_AP023359.1"/>
</dbReference>
<organism evidence="2 3">
    <name type="scientific">Polymorphospora rubra</name>
    <dbReference type="NCBI Taxonomy" id="338584"/>
    <lineage>
        <taxon>Bacteria</taxon>
        <taxon>Bacillati</taxon>
        <taxon>Actinomycetota</taxon>
        <taxon>Actinomycetes</taxon>
        <taxon>Micromonosporales</taxon>
        <taxon>Micromonosporaceae</taxon>
        <taxon>Polymorphospora</taxon>
    </lineage>
</organism>
<dbReference type="EMBL" id="AP023359">
    <property type="protein sequence ID" value="BCJ64257.1"/>
    <property type="molecule type" value="Genomic_DNA"/>
</dbReference>
<dbReference type="Pfam" id="PF13649">
    <property type="entry name" value="Methyltransf_25"/>
    <property type="match status" value="1"/>
</dbReference>
<dbReference type="GO" id="GO:0008168">
    <property type="term" value="F:methyltransferase activity"/>
    <property type="evidence" value="ECO:0007669"/>
    <property type="project" value="UniProtKB-KW"/>
</dbReference>
<evidence type="ECO:0000313" key="2">
    <source>
        <dbReference type="EMBL" id="BCJ64257.1"/>
    </source>
</evidence>
<keyword evidence="2" id="KW-0489">Methyltransferase</keyword>
<dbReference type="CDD" id="cd02440">
    <property type="entry name" value="AdoMet_MTases"/>
    <property type="match status" value="1"/>
</dbReference>
<keyword evidence="3" id="KW-1185">Reference proteome</keyword>
<evidence type="ECO:0000259" key="1">
    <source>
        <dbReference type="Pfam" id="PF13649"/>
    </source>
</evidence>
<protein>
    <submittedName>
        <fullName evidence="2">Methyltransferase</fullName>
    </submittedName>
</protein>
<feature type="domain" description="Methyltransferase" evidence="1">
    <location>
        <begin position="55"/>
        <end position="152"/>
    </location>
</feature>
<dbReference type="KEGG" id="pry:Prubr_12780"/>
<name>A0A810MST8_9ACTN</name>
<dbReference type="PANTHER" id="PTHR43591">
    <property type="entry name" value="METHYLTRANSFERASE"/>
    <property type="match status" value="1"/>
</dbReference>
<reference evidence="2" key="1">
    <citation type="submission" date="2020-08" db="EMBL/GenBank/DDBJ databases">
        <title>Whole genome shotgun sequence of Polymorphospora rubra NBRC 101157.</title>
        <authorList>
            <person name="Komaki H."/>
            <person name="Tamura T."/>
        </authorList>
    </citation>
    <scope>NUCLEOTIDE SEQUENCE</scope>
    <source>
        <strain evidence="2">NBRC 101157</strain>
    </source>
</reference>